<proteinExistence type="predicted"/>
<evidence type="ECO:0000313" key="1">
    <source>
        <dbReference type="EMBL" id="RWX43209.1"/>
    </source>
</evidence>
<dbReference type="InterPro" id="IPR016024">
    <property type="entry name" value="ARM-type_fold"/>
</dbReference>
<evidence type="ECO:0000313" key="2">
    <source>
        <dbReference type="Proteomes" id="UP000287853"/>
    </source>
</evidence>
<dbReference type="Gene3D" id="1.25.10.10">
    <property type="entry name" value="Leucine-rich Repeat Variant"/>
    <property type="match status" value="1"/>
</dbReference>
<reference evidence="1 2" key="1">
    <citation type="submission" date="2017-01" db="EMBL/GenBank/DDBJ databases">
        <title>The cable genome- insights into the physiology and evolution of filamentous bacteria capable of sulfide oxidation via long distance electron transfer.</title>
        <authorList>
            <person name="Schreiber L."/>
            <person name="Bjerg J.T."/>
            <person name="Boggild A."/>
            <person name="Van De Vossenberg J."/>
            <person name="Meysman F."/>
            <person name="Nielsen L.P."/>
            <person name="Schramm A."/>
            <person name="Kjeldsen K.U."/>
        </authorList>
    </citation>
    <scope>NUCLEOTIDE SEQUENCE [LARGE SCALE GENOMIC DNA]</scope>
    <source>
        <strain evidence="1">MCF</strain>
    </source>
</reference>
<dbReference type="GO" id="GO:0016491">
    <property type="term" value="F:oxidoreductase activity"/>
    <property type="evidence" value="ECO:0007669"/>
    <property type="project" value="TreeGrafter"/>
</dbReference>
<sequence>MQDTTRKYAADPRSSEELVAAHRQEMNSEDDTREAIGLLHFRGGWKEFELGRQLTESEDPEDRVIGADILAQLGWEKRSFHEESVQILIDLLSDPDHKVIHYAAISLGHRNDVRAIPRLLELAQHEDPMIRFGVTFGLSCHDDEQAIAALIQLSRDDDDDVRNWAMFALADQTDIDGPEIREALAAGLQDPETEIRGEALVGLARRKDARVFTELVKEWALHDVSILSIEAAEELADPDLVPHLMNLQESLDFSGDQYFEDRIQDAIEACEQQAGLVFNPSDYDQDSDQDPDK</sequence>
<keyword evidence="2" id="KW-1185">Reference proteome</keyword>
<dbReference type="PANTHER" id="PTHR12697">
    <property type="entry name" value="PBS LYASE HEAT-LIKE PROTEIN"/>
    <property type="match status" value="1"/>
</dbReference>
<name>A0A3S3R3B9_9BACT</name>
<dbReference type="InterPro" id="IPR011989">
    <property type="entry name" value="ARM-like"/>
</dbReference>
<dbReference type="SMART" id="SM00567">
    <property type="entry name" value="EZ_HEAT"/>
    <property type="match status" value="4"/>
</dbReference>
<dbReference type="EMBL" id="MTKO01000128">
    <property type="protein sequence ID" value="RWX43209.1"/>
    <property type="molecule type" value="Genomic_DNA"/>
</dbReference>
<dbReference type="SUPFAM" id="SSF48371">
    <property type="entry name" value="ARM repeat"/>
    <property type="match status" value="1"/>
</dbReference>
<comment type="caution">
    <text evidence="1">The sequence shown here is derived from an EMBL/GenBank/DDBJ whole genome shotgun (WGS) entry which is preliminary data.</text>
</comment>
<dbReference type="Proteomes" id="UP000287853">
    <property type="component" value="Unassembled WGS sequence"/>
</dbReference>
<dbReference type="AlphaFoldDB" id="A0A3S3R3B9"/>
<dbReference type="InterPro" id="IPR004155">
    <property type="entry name" value="PBS_lyase_HEAT"/>
</dbReference>
<organism evidence="1 2">
    <name type="scientific">Candidatus Electrothrix aarhusensis</name>
    <dbReference type="NCBI Taxonomy" id="1859131"/>
    <lineage>
        <taxon>Bacteria</taxon>
        <taxon>Pseudomonadati</taxon>
        <taxon>Thermodesulfobacteriota</taxon>
        <taxon>Desulfobulbia</taxon>
        <taxon>Desulfobulbales</taxon>
        <taxon>Desulfobulbaceae</taxon>
        <taxon>Candidatus Electrothrix</taxon>
    </lineage>
</organism>
<gene>
    <name evidence="1" type="ORF">H206_03040</name>
</gene>
<protein>
    <submittedName>
        <fullName evidence="1">HEAT repeat-containing protein</fullName>
    </submittedName>
</protein>
<dbReference type="Pfam" id="PF13646">
    <property type="entry name" value="HEAT_2"/>
    <property type="match status" value="1"/>
</dbReference>
<dbReference type="PANTHER" id="PTHR12697:SF5">
    <property type="entry name" value="DEOXYHYPUSINE HYDROXYLASE"/>
    <property type="match status" value="1"/>
</dbReference>
<accession>A0A3S3R3B9</accession>